<evidence type="ECO:0000256" key="7">
    <source>
        <dbReference type="ARBA" id="ARBA00023224"/>
    </source>
</evidence>
<dbReference type="PANTHER" id="PTHR21143">
    <property type="entry name" value="INVERTEBRATE GUSTATORY RECEPTOR"/>
    <property type="match status" value="1"/>
</dbReference>
<organism evidence="9 10">
    <name type="scientific">Zootermopsis nevadensis</name>
    <name type="common">Dampwood termite</name>
    <dbReference type="NCBI Taxonomy" id="136037"/>
    <lineage>
        <taxon>Eukaryota</taxon>
        <taxon>Metazoa</taxon>
        <taxon>Ecdysozoa</taxon>
        <taxon>Arthropoda</taxon>
        <taxon>Hexapoda</taxon>
        <taxon>Insecta</taxon>
        <taxon>Pterygota</taxon>
        <taxon>Neoptera</taxon>
        <taxon>Polyneoptera</taxon>
        <taxon>Dictyoptera</taxon>
        <taxon>Blattodea</taxon>
        <taxon>Blattoidea</taxon>
        <taxon>Termitoidae</taxon>
        <taxon>Termopsidae</taxon>
        <taxon>Zootermopsis</taxon>
    </lineage>
</organism>
<evidence type="ECO:0000256" key="5">
    <source>
        <dbReference type="ARBA" id="ARBA00023136"/>
    </source>
</evidence>
<keyword evidence="3 8" id="KW-0812">Transmembrane</keyword>
<dbReference type="GO" id="GO:0007635">
    <property type="term" value="P:chemosensory behavior"/>
    <property type="evidence" value="ECO:0007669"/>
    <property type="project" value="TreeGrafter"/>
</dbReference>
<name>A0A067RU62_ZOONE</name>
<sequence length="380" mass="44240">MVQTSWRTTNISSINLMYYVSKYFGLVVFRWNRDFPVLERFTISIKLIVAHISLIVSLIFIDLHRFESEVSSALDIMIAVSKPVSHTIVVTICFCHQTNICDITKNLVHWNYLLVGLKESVCTKIRVVIPQLLLGIALIIFSDMSEWFYVERCSIYFPRNAIYTIIDLSMYVVELQFINFVLHLQQYFAGVNTHLANGCFTAKRIMEFNYIYKPPKLKTVEYLHSFYDSLCDVAESLNCIYSPIILLDIGLSFFRSTQKLYRIVFSNFVKDSGTLYPHMLVNRCFHWIKFIFLIYACSSCIKSANRTAVVVHRLLSKAKDHDVRQELELFSLQLLHRKVQFTACGFFPLDFTLLYAIVGAVTTYLVILIQFQLTFSEQRK</sequence>
<proteinExistence type="inferred from homology"/>
<accession>A0A067RU62</accession>
<keyword evidence="2 8" id="KW-1003">Cell membrane</keyword>
<dbReference type="GO" id="GO:0030424">
    <property type="term" value="C:axon"/>
    <property type="evidence" value="ECO:0007669"/>
    <property type="project" value="TreeGrafter"/>
</dbReference>
<dbReference type="GO" id="GO:0030425">
    <property type="term" value="C:dendrite"/>
    <property type="evidence" value="ECO:0007669"/>
    <property type="project" value="TreeGrafter"/>
</dbReference>
<evidence type="ECO:0000256" key="6">
    <source>
        <dbReference type="ARBA" id="ARBA00023170"/>
    </source>
</evidence>
<comment type="similarity">
    <text evidence="8">Belongs to the insect chemoreceptor superfamily. Gustatory receptor (GR) family.</text>
</comment>
<dbReference type="GO" id="GO:0007165">
    <property type="term" value="P:signal transduction"/>
    <property type="evidence" value="ECO:0007669"/>
    <property type="project" value="UniProtKB-KW"/>
</dbReference>
<keyword evidence="5 8" id="KW-0472">Membrane</keyword>
<dbReference type="InParanoid" id="A0A067RU62"/>
<dbReference type="OMA" id="THLANGC"/>
<dbReference type="GO" id="GO:0050909">
    <property type="term" value="P:sensory perception of taste"/>
    <property type="evidence" value="ECO:0007669"/>
    <property type="project" value="InterPro"/>
</dbReference>
<evidence type="ECO:0000313" key="9">
    <source>
        <dbReference type="EMBL" id="KDR24350.1"/>
    </source>
</evidence>
<evidence type="ECO:0000256" key="8">
    <source>
        <dbReference type="RuleBase" id="RU363108"/>
    </source>
</evidence>
<feature type="transmembrane region" description="Helical" evidence="8">
    <location>
        <begin position="127"/>
        <end position="150"/>
    </location>
</feature>
<evidence type="ECO:0000313" key="10">
    <source>
        <dbReference type="Proteomes" id="UP000027135"/>
    </source>
</evidence>
<comment type="caution">
    <text evidence="8">Lacks conserved residue(s) required for the propagation of feature annotation.</text>
</comment>
<dbReference type="GO" id="GO:0005886">
    <property type="term" value="C:plasma membrane"/>
    <property type="evidence" value="ECO:0007669"/>
    <property type="project" value="UniProtKB-SubCell"/>
</dbReference>
<evidence type="ECO:0000256" key="1">
    <source>
        <dbReference type="ARBA" id="ARBA00004651"/>
    </source>
</evidence>
<feature type="transmembrane region" description="Helical" evidence="8">
    <location>
        <begin position="12"/>
        <end position="31"/>
    </location>
</feature>
<evidence type="ECO:0000256" key="4">
    <source>
        <dbReference type="ARBA" id="ARBA00022989"/>
    </source>
</evidence>
<dbReference type="Proteomes" id="UP000027135">
    <property type="component" value="Unassembled WGS sequence"/>
</dbReference>
<keyword evidence="7 8" id="KW-0807">Transducer</keyword>
<protein>
    <recommendedName>
        <fullName evidence="8">Gustatory receptor</fullName>
    </recommendedName>
</protein>
<reference evidence="9 10" key="1">
    <citation type="journal article" date="2014" name="Nat. Commun.">
        <title>Molecular traces of alternative social organization in a termite genome.</title>
        <authorList>
            <person name="Terrapon N."/>
            <person name="Li C."/>
            <person name="Robertson H.M."/>
            <person name="Ji L."/>
            <person name="Meng X."/>
            <person name="Booth W."/>
            <person name="Chen Z."/>
            <person name="Childers C.P."/>
            <person name="Glastad K.M."/>
            <person name="Gokhale K."/>
            <person name="Gowin J."/>
            <person name="Gronenberg W."/>
            <person name="Hermansen R.A."/>
            <person name="Hu H."/>
            <person name="Hunt B.G."/>
            <person name="Huylmans A.K."/>
            <person name="Khalil S.M."/>
            <person name="Mitchell R.D."/>
            <person name="Munoz-Torres M.C."/>
            <person name="Mustard J.A."/>
            <person name="Pan H."/>
            <person name="Reese J.T."/>
            <person name="Scharf M.E."/>
            <person name="Sun F."/>
            <person name="Vogel H."/>
            <person name="Xiao J."/>
            <person name="Yang W."/>
            <person name="Yang Z."/>
            <person name="Yang Z."/>
            <person name="Zhou J."/>
            <person name="Zhu J."/>
            <person name="Brent C.S."/>
            <person name="Elsik C.G."/>
            <person name="Goodisman M.A."/>
            <person name="Liberles D.A."/>
            <person name="Roe R.M."/>
            <person name="Vargo E.L."/>
            <person name="Vilcinskas A."/>
            <person name="Wang J."/>
            <person name="Bornberg-Bauer E."/>
            <person name="Korb J."/>
            <person name="Zhang G."/>
            <person name="Liebig J."/>
        </authorList>
    </citation>
    <scope>NUCLEOTIDE SEQUENCE [LARGE SCALE GENOMIC DNA]</scope>
    <source>
        <tissue evidence="9">Whole organism</tissue>
    </source>
</reference>
<dbReference type="GO" id="GO:0008049">
    <property type="term" value="P:male courtship behavior"/>
    <property type="evidence" value="ECO:0007669"/>
    <property type="project" value="TreeGrafter"/>
</dbReference>
<keyword evidence="10" id="KW-1185">Reference proteome</keyword>
<dbReference type="AlphaFoldDB" id="A0A067RU62"/>
<dbReference type="eggNOG" id="ENOG502S2QD">
    <property type="taxonomic scope" value="Eukaryota"/>
</dbReference>
<evidence type="ECO:0000256" key="2">
    <source>
        <dbReference type="ARBA" id="ARBA00022475"/>
    </source>
</evidence>
<feature type="transmembrane region" description="Helical" evidence="8">
    <location>
        <begin position="43"/>
        <end position="61"/>
    </location>
</feature>
<comment type="function">
    <text evidence="8">Gustatory receptor which mediates acceptance or avoidance behavior, depending on its substrates.</text>
</comment>
<keyword evidence="4 8" id="KW-1133">Transmembrane helix</keyword>
<dbReference type="GO" id="GO:0043025">
    <property type="term" value="C:neuronal cell body"/>
    <property type="evidence" value="ECO:0007669"/>
    <property type="project" value="TreeGrafter"/>
</dbReference>
<dbReference type="PANTHER" id="PTHR21143:SF134">
    <property type="entry name" value="GUSTATORY RECEPTOR"/>
    <property type="match status" value="1"/>
</dbReference>
<dbReference type="Pfam" id="PF08395">
    <property type="entry name" value="7tm_7"/>
    <property type="match status" value="1"/>
</dbReference>
<dbReference type="InterPro" id="IPR013604">
    <property type="entry name" value="7TM_chemorcpt"/>
</dbReference>
<dbReference type="EMBL" id="KK852415">
    <property type="protein sequence ID" value="KDR24350.1"/>
    <property type="molecule type" value="Genomic_DNA"/>
</dbReference>
<comment type="subcellular location">
    <subcellularLocation>
        <location evidence="1 8">Cell membrane</location>
        <topology evidence="1 8">Multi-pass membrane protein</topology>
    </subcellularLocation>
</comment>
<gene>
    <name evidence="9" type="ORF">L798_04298</name>
</gene>
<keyword evidence="6 8" id="KW-0675">Receptor</keyword>
<evidence type="ECO:0000256" key="3">
    <source>
        <dbReference type="ARBA" id="ARBA00022692"/>
    </source>
</evidence>
<dbReference type="FunCoup" id="A0A067RU62">
    <property type="interactions" value="38"/>
</dbReference>
<feature type="transmembrane region" description="Helical" evidence="8">
    <location>
        <begin position="353"/>
        <end position="375"/>
    </location>
</feature>